<dbReference type="GO" id="GO:0003723">
    <property type="term" value="F:RNA binding"/>
    <property type="evidence" value="ECO:0007669"/>
    <property type="project" value="TreeGrafter"/>
</dbReference>
<evidence type="ECO:0000259" key="2">
    <source>
        <dbReference type="Pfam" id="PF07717"/>
    </source>
</evidence>
<evidence type="ECO:0000313" key="4">
    <source>
        <dbReference type="Proteomes" id="UP000028837"/>
    </source>
</evidence>
<dbReference type="Pfam" id="PF07717">
    <property type="entry name" value="OB_NTP_bind"/>
    <property type="match status" value="1"/>
</dbReference>
<dbReference type="InterPro" id="IPR011709">
    <property type="entry name" value="DEAD-box_helicase_OB_fold"/>
</dbReference>
<dbReference type="GO" id="GO:0016887">
    <property type="term" value="F:ATP hydrolysis activity"/>
    <property type="evidence" value="ECO:0007669"/>
    <property type="project" value="RHEA"/>
</dbReference>
<proteinExistence type="predicted"/>
<name>A0A086JFC3_TOXGO</name>
<protein>
    <submittedName>
        <fullName evidence="3">Putative pre-mRNA-processing protein 8</fullName>
        <ecNumber evidence="3">3.6.1.15</ecNumber>
    </submittedName>
</protein>
<sequence>FSVPWCYENFIQHRSIQRARDVREQLLDLLDRVEVELSSDPTDESAIKKAVTAGFFTQGARLNRNGTYSTIKQPHTVEIHPHSSLFGESPKVVLYTELVLTTKEYMRNVLEIRPDWLLEVAPHFYRDKELELGRMPLQMKQRQRIKQETD</sequence>
<dbReference type="VEuPathDB" id="ToxoDB:TGDOM2_263650B"/>
<evidence type="ECO:0000256" key="1">
    <source>
        <dbReference type="ARBA" id="ARBA00047984"/>
    </source>
</evidence>
<reference evidence="3 4" key="1">
    <citation type="submission" date="2014-02" db="EMBL/GenBank/DDBJ databases">
        <authorList>
            <person name="Sibley D."/>
            <person name="Venepally P."/>
            <person name="Karamycheva S."/>
            <person name="Hadjithomas M."/>
            <person name="Khan A."/>
            <person name="Brunk B."/>
            <person name="Roos D."/>
            <person name="Caler E."/>
            <person name="Lorenzi H."/>
        </authorList>
    </citation>
    <scope>NUCLEOTIDE SEQUENCE [LARGE SCALE GENOMIC DNA]</scope>
    <source>
        <strain evidence="3 4">GAB2-2007-GAL-DOM2</strain>
    </source>
</reference>
<comment type="catalytic activity">
    <reaction evidence="1">
        <text>ATP + H2O = ADP + phosphate + H(+)</text>
        <dbReference type="Rhea" id="RHEA:13065"/>
        <dbReference type="ChEBI" id="CHEBI:15377"/>
        <dbReference type="ChEBI" id="CHEBI:15378"/>
        <dbReference type="ChEBI" id="CHEBI:30616"/>
        <dbReference type="ChEBI" id="CHEBI:43474"/>
        <dbReference type="ChEBI" id="CHEBI:456216"/>
        <dbReference type="EC" id="3.6.4.13"/>
    </reaction>
</comment>
<organism evidence="3 4">
    <name type="scientific">Toxoplasma gondii GAB2-2007-GAL-DOM2</name>
    <dbReference type="NCBI Taxonomy" id="1130820"/>
    <lineage>
        <taxon>Eukaryota</taxon>
        <taxon>Sar</taxon>
        <taxon>Alveolata</taxon>
        <taxon>Apicomplexa</taxon>
        <taxon>Conoidasida</taxon>
        <taxon>Coccidia</taxon>
        <taxon>Eucoccidiorida</taxon>
        <taxon>Eimeriorina</taxon>
        <taxon>Sarcocystidae</taxon>
        <taxon>Toxoplasma</taxon>
    </lineage>
</organism>
<gene>
    <name evidence="3" type="ORF">TGDOM2_263650B</name>
</gene>
<feature type="non-terminal residue" evidence="3">
    <location>
        <position position="1"/>
    </location>
</feature>
<dbReference type="EC" id="3.6.1.15" evidence="3"/>
<accession>A0A086JFC3</accession>
<dbReference type="GO" id="GO:0071013">
    <property type="term" value="C:catalytic step 2 spliceosome"/>
    <property type="evidence" value="ECO:0007669"/>
    <property type="project" value="TreeGrafter"/>
</dbReference>
<dbReference type="PANTHER" id="PTHR18934:SF83">
    <property type="entry name" value="PRE-MRNA-SPLICING FACTOR ATP-DEPENDENT RNA HELICASE DHX16"/>
    <property type="match status" value="1"/>
</dbReference>
<dbReference type="GO" id="GO:0003724">
    <property type="term" value="F:RNA helicase activity"/>
    <property type="evidence" value="ECO:0007669"/>
    <property type="project" value="UniProtKB-EC"/>
</dbReference>
<feature type="domain" description="DEAD-box helicase OB fold" evidence="2">
    <location>
        <begin position="47"/>
        <end position="123"/>
    </location>
</feature>
<dbReference type="AlphaFoldDB" id="A0A086JFC3"/>
<dbReference type="EMBL" id="AHZU02001586">
    <property type="protein sequence ID" value="KFG30841.1"/>
    <property type="molecule type" value="Genomic_DNA"/>
</dbReference>
<comment type="caution">
    <text evidence="3">The sequence shown here is derived from an EMBL/GenBank/DDBJ whole genome shotgun (WGS) entry which is preliminary data.</text>
</comment>
<dbReference type="PANTHER" id="PTHR18934">
    <property type="entry name" value="ATP-DEPENDENT RNA HELICASE"/>
    <property type="match status" value="1"/>
</dbReference>
<evidence type="ECO:0000313" key="3">
    <source>
        <dbReference type="EMBL" id="KFG30841.1"/>
    </source>
</evidence>
<keyword evidence="3" id="KW-0378">Hydrolase</keyword>
<dbReference type="Proteomes" id="UP000028837">
    <property type="component" value="Unassembled WGS sequence"/>
</dbReference>